<name>A0ABW0NH66_9BURK</name>
<sequence length="236" mass="26960">MQPYFFPYLGYYSLIRNTDKFILFDTVQFIRHGWIERNRVLKPSEGWQYVAAPLKKKSLSTLICDCEIRRDEPWKDKLISQLGHYKRTAPFFRKTVRVVEDSLDVDTDSIVKLNQNILIETCKYLGMPIDISILSEMGLVLDTVSDPGEWALEICKSLKADEYLNPSGGRHLFDQAKFTESGVKLTIVHNNLTSYEQGRPAFEAGLSIIDVMMFNDAASTLRLIEDASLAPINAQQ</sequence>
<dbReference type="InterPro" id="IPR014985">
    <property type="entry name" value="WbqC"/>
</dbReference>
<comment type="caution">
    <text evidence="1">The sequence shown here is derived from an EMBL/GenBank/DDBJ whole genome shotgun (WGS) entry which is preliminary data.</text>
</comment>
<proteinExistence type="predicted"/>
<dbReference type="Pfam" id="PF08889">
    <property type="entry name" value="WbqC"/>
    <property type="match status" value="1"/>
</dbReference>
<dbReference type="EMBL" id="JBHSMF010000006">
    <property type="protein sequence ID" value="MFC5498407.1"/>
    <property type="molecule type" value="Genomic_DNA"/>
</dbReference>
<organism evidence="1 2">
    <name type="scientific">Caenimonas terrae</name>
    <dbReference type="NCBI Taxonomy" id="696074"/>
    <lineage>
        <taxon>Bacteria</taxon>
        <taxon>Pseudomonadati</taxon>
        <taxon>Pseudomonadota</taxon>
        <taxon>Betaproteobacteria</taxon>
        <taxon>Burkholderiales</taxon>
        <taxon>Comamonadaceae</taxon>
        <taxon>Caenimonas</taxon>
    </lineage>
</organism>
<reference evidence="2" key="1">
    <citation type="journal article" date="2019" name="Int. J. Syst. Evol. Microbiol.">
        <title>The Global Catalogue of Microorganisms (GCM) 10K type strain sequencing project: providing services to taxonomists for standard genome sequencing and annotation.</title>
        <authorList>
            <consortium name="The Broad Institute Genomics Platform"/>
            <consortium name="The Broad Institute Genome Sequencing Center for Infectious Disease"/>
            <person name="Wu L."/>
            <person name="Ma J."/>
        </authorList>
    </citation>
    <scope>NUCLEOTIDE SEQUENCE [LARGE SCALE GENOMIC DNA]</scope>
    <source>
        <strain evidence="2">CCUG 57401</strain>
    </source>
</reference>
<protein>
    <submittedName>
        <fullName evidence="1">WbqC family protein</fullName>
    </submittedName>
</protein>
<evidence type="ECO:0000313" key="1">
    <source>
        <dbReference type="EMBL" id="MFC5498407.1"/>
    </source>
</evidence>
<dbReference type="RefSeq" id="WP_376850460.1">
    <property type="nucleotide sequence ID" value="NZ_JBHSMF010000006.1"/>
</dbReference>
<evidence type="ECO:0000313" key="2">
    <source>
        <dbReference type="Proteomes" id="UP001596037"/>
    </source>
</evidence>
<gene>
    <name evidence="1" type="ORF">ACFPOE_12755</name>
</gene>
<dbReference type="Proteomes" id="UP001596037">
    <property type="component" value="Unassembled WGS sequence"/>
</dbReference>
<accession>A0ABW0NH66</accession>
<keyword evidence="2" id="KW-1185">Reference proteome</keyword>